<accession>A0A197JBD4</accession>
<feature type="domain" description="Aminoglycoside phosphotransferase" evidence="1">
    <location>
        <begin position="230"/>
        <end position="383"/>
    </location>
</feature>
<name>A0A197JBD4_9FUNG</name>
<dbReference type="Gene3D" id="3.90.1200.10">
    <property type="match status" value="1"/>
</dbReference>
<evidence type="ECO:0000313" key="3">
    <source>
        <dbReference type="Proteomes" id="UP000078512"/>
    </source>
</evidence>
<proteinExistence type="predicted"/>
<gene>
    <name evidence="2" type="ORF">K457DRAFT_143437</name>
</gene>
<keyword evidence="3" id="KW-1185">Reference proteome</keyword>
<dbReference type="Proteomes" id="UP000078512">
    <property type="component" value="Unassembled WGS sequence"/>
</dbReference>
<evidence type="ECO:0000259" key="1">
    <source>
        <dbReference type="Pfam" id="PF01636"/>
    </source>
</evidence>
<dbReference type="STRING" id="1314771.A0A197JBD4"/>
<dbReference type="PANTHER" id="PTHR11012">
    <property type="entry name" value="PROTEIN KINASE-LIKE DOMAIN-CONTAINING"/>
    <property type="match status" value="1"/>
</dbReference>
<dbReference type="OrthoDB" id="191037at2759"/>
<organism evidence="2 3">
    <name type="scientific">Linnemannia elongata AG-77</name>
    <dbReference type="NCBI Taxonomy" id="1314771"/>
    <lineage>
        <taxon>Eukaryota</taxon>
        <taxon>Fungi</taxon>
        <taxon>Fungi incertae sedis</taxon>
        <taxon>Mucoromycota</taxon>
        <taxon>Mortierellomycotina</taxon>
        <taxon>Mortierellomycetes</taxon>
        <taxon>Mortierellales</taxon>
        <taxon>Mortierellaceae</taxon>
        <taxon>Linnemannia</taxon>
    </lineage>
</organism>
<dbReference type="EMBL" id="KV442167">
    <property type="protein sequence ID" value="OAQ22422.1"/>
    <property type="molecule type" value="Genomic_DNA"/>
</dbReference>
<protein>
    <recommendedName>
        <fullName evidence="1">Aminoglycoside phosphotransferase domain-containing protein</fullName>
    </recommendedName>
</protein>
<sequence length="489" mass="54948">MASTTATATTLTKTTLYSPLTFRLLSLQSAVAQAYANARRFFLATLYSSTTGSGHAPYPGDTEMSIPWLTATLQTKGGIPHGATIISADFLGLDGNRGLAGVMTKILVTYTLPSSKDKDDIHQVHLIMKRSADSRLRRLANIISGSSREVIFYGSDIAKSLLPSTLLPKIYYTHGSIWLGEYVVVMEDIKKRRAEELTQEASNSCRKPPVDVNFVFGNQIWGVPDSVDRASLPPSADMLDQMFLTAAEMHAQHWNDQSLFKLDWLKSTGWYKGSNRAVWEWSLQAADVAWEKGKAMSASGKFDVKYSEKFVKIMDSAFKRASWERLQKRLQDKTLPFTLTHGDFHAANMILDRSSPTEAPSICMYDWSEVCIWEPTTDLGQTIISDVPVVVFKTHARTALRKYWDRLIELGAFKPEAYPFETCWKSFVRGGVEKWLWTFGILCSYPGMPANAVQYFHDQMLAFIELAGDVEDDFYDITTVVCFAPPNMY</sequence>
<reference evidence="2 3" key="1">
    <citation type="submission" date="2016-05" db="EMBL/GenBank/DDBJ databases">
        <title>Genome sequencing reveals origins of a unique bacterial endosymbiosis in the earliest lineages of terrestrial Fungi.</title>
        <authorList>
            <consortium name="DOE Joint Genome Institute"/>
            <person name="Uehling J."/>
            <person name="Gryganskyi A."/>
            <person name="Hameed K."/>
            <person name="Tschaplinski T."/>
            <person name="Misztal P."/>
            <person name="Wu S."/>
            <person name="Desiro A."/>
            <person name="Vande Pol N."/>
            <person name="Du Z.-Y."/>
            <person name="Zienkiewicz A."/>
            <person name="Zienkiewicz K."/>
            <person name="Morin E."/>
            <person name="Tisserant E."/>
            <person name="Splivallo R."/>
            <person name="Hainaut M."/>
            <person name="Henrissat B."/>
            <person name="Ohm R."/>
            <person name="Kuo A."/>
            <person name="Yan J."/>
            <person name="Lipzen A."/>
            <person name="Nolan M."/>
            <person name="Labutti K."/>
            <person name="Barry K."/>
            <person name="Goldstein A."/>
            <person name="Labbe J."/>
            <person name="Schadt C."/>
            <person name="Tuskan G."/>
            <person name="Grigoriev I."/>
            <person name="Martin F."/>
            <person name="Vilgalys R."/>
            <person name="Bonito G."/>
        </authorList>
    </citation>
    <scope>NUCLEOTIDE SEQUENCE [LARGE SCALE GENOMIC DNA]</scope>
    <source>
        <strain evidence="2 3">AG-77</strain>
    </source>
</reference>
<dbReference type="PANTHER" id="PTHR11012:SF30">
    <property type="entry name" value="PROTEIN KINASE-LIKE DOMAIN-CONTAINING"/>
    <property type="match status" value="1"/>
</dbReference>
<dbReference type="InterPro" id="IPR011009">
    <property type="entry name" value="Kinase-like_dom_sf"/>
</dbReference>
<dbReference type="Pfam" id="PF01636">
    <property type="entry name" value="APH"/>
    <property type="match status" value="1"/>
</dbReference>
<dbReference type="AlphaFoldDB" id="A0A197JBD4"/>
<dbReference type="SUPFAM" id="SSF56112">
    <property type="entry name" value="Protein kinase-like (PK-like)"/>
    <property type="match status" value="1"/>
</dbReference>
<evidence type="ECO:0000313" key="2">
    <source>
        <dbReference type="EMBL" id="OAQ22422.1"/>
    </source>
</evidence>
<dbReference type="InterPro" id="IPR002575">
    <property type="entry name" value="Aminoglycoside_PTrfase"/>
</dbReference>